<evidence type="ECO:0008006" key="4">
    <source>
        <dbReference type="Google" id="ProtNLM"/>
    </source>
</evidence>
<dbReference type="AlphaFoldDB" id="A0A919W1E6"/>
<sequence>MTSGAEGVQFPAASVLHHAAAVTEASDRMVQARSAVREVTMDSRAYGQLCQFLPGLLSPLFSSAVEVMTDAADALNETALKLRGTAAAMDAADTGSARRVDDAGGSGSVLPL</sequence>
<gene>
    <name evidence="2" type="ORF">Ato02nite_021120</name>
</gene>
<evidence type="ECO:0000313" key="2">
    <source>
        <dbReference type="EMBL" id="GIM90319.1"/>
    </source>
</evidence>
<keyword evidence="3" id="KW-1185">Reference proteome</keyword>
<name>A0A919W1E6_9ACTN</name>
<proteinExistence type="predicted"/>
<dbReference type="EMBL" id="BOQN01000026">
    <property type="protein sequence ID" value="GIM90319.1"/>
    <property type="molecule type" value="Genomic_DNA"/>
</dbReference>
<organism evidence="2 3">
    <name type="scientific">Paractinoplanes toevensis</name>
    <dbReference type="NCBI Taxonomy" id="571911"/>
    <lineage>
        <taxon>Bacteria</taxon>
        <taxon>Bacillati</taxon>
        <taxon>Actinomycetota</taxon>
        <taxon>Actinomycetes</taxon>
        <taxon>Micromonosporales</taxon>
        <taxon>Micromonosporaceae</taxon>
        <taxon>Paractinoplanes</taxon>
    </lineage>
</organism>
<comment type="caution">
    <text evidence="2">The sequence shown here is derived from an EMBL/GenBank/DDBJ whole genome shotgun (WGS) entry which is preliminary data.</text>
</comment>
<feature type="region of interest" description="Disordered" evidence="1">
    <location>
        <begin position="91"/>
        <end position="112"/>
    </location>
</feature>
<dbReference type="RefSeq" id="WP_213006252.1">
    <property type="nucleotide sequence ID" value="NZ_BOQN01000026.1"/>
</dbReference>
<accession>A0A919W1E6</accession>
<evidence type="ECO:0000256" key="1">
    <source>
        <dbReference type="SAM" id="MobiDB-lite"/>
    </source>
</evidence>
<dbReference type="Proteomes" id="UP000677082">
    <property type="component" value="Unassembled WGS sequence"/>
</dbReference>
<reference evidence="2 3" key="1">
    <citation type="submission" date="2021-03" db="EMBL/GenBank/DDBJ databases">
        <title>Whole genome shotgun sequence of Actinoplanes toevensis NBRC 105298.</title>
        <authorList>
            <person name="Komaki H."/>
            <person name="Tamura T."/>
        </authorList>
    </citation>
    <scope>NUCLEOTIDE SEQUENCE [LARGE SCALE GENOMIC DNA]</scope>
    <source>
        <strain evidence="2 3">NBRC 105298</strain>
    </source>
</reference>
<protein>
    <recommendedName>
        <fullName evidence="4">ESX-1 secretion-associated protein</fullName>
    </recommendedName>
</protein>
<evidence type="ECO:0000313" key="3">
    <source>
        <dbReference type="Proteomes" id="UP000677082"/>
    </source>
</evidence>